<comment type="caution">
    <text evidence="9">Lacks conserved residue(s) required for the propagation of feature annotation.</text>
</comment>
<dbReference type="EMBL" id="FNRJ01000027">
    <property type="protein sequence ID" value="SEB16606.1"/>
    <property type="molecule type" value="Genomic_DNA"/>
</dbReference>
<sequence length="155" mass="17287">MRILYERTLITMVVASGLTILLMSVMVFLNVILRNLDIASFSWVVELSEYGLTVSTFLAAPWVLKEGCHVSVDVLVKNMTGLKKAILGRLISLVGLGISFILLGLFSYILYHSIHEESLLIKTIVIPEYLILVFPVVSLFFICVEFSIRSFGAEA</sequence>
<dbReference type="PANTHER" id="PTHR35011">
    <property type="entry name" value="2,3-DIKETO-L-GULONATE TRAP TRANSPORTER SMALL PERMEASE PROTEIN YIAM"/>
    <property type="match status" value="1"/>
</dbReference>
<feature type="transmembrane region" description="Helical" evidence="9">
    <location>
        <begin position="12"/>
        <end position="33"/>
    </location>
</feature>
<evidence type="ECO:0000256" key="7">
    <source>
        <dbReference type="ARBA" id="ARBA00023136"/>
    </source>
</evidence>
<dbReference type="PANTHER" id="PTHR35011:SF2">
    <property type="entry name" value="2,3-DIKETO-L-GULONATE TRAP TRANSPORTER SMALL PERMEASE PROTEIN YIAM"/>
    <property type="match status" value="1"/>
</dbReference>
<evidence type="ECO:0000256" key="4">
    <source>
        <dbReference type="ARBA" id="ARBA00022519"/>
    </source>
</evidence>
<accession>A0A1H4H4E9</accession>
<evidence type="ECO:0000256" key="6">
    <source>
        <dbReference type="ARBA" id="ARBA00022989"/>
    </source>
</evidence>
<dbReference type="AlphaFoldDB" id="A0A1H4H4E9"/>
<dbReference type="InterPro" id="IPR055348">
    <property type="entry name" value="DctQ"/>
</dbReference>
<proteinExistence type="inferred from homology"/>
<evidence type="ECO:0000313" key="11">
    <source>
        <dbReference type="EMBL" id="SEB16606.1"/>
    </source>
</evidence>
<protein>
    <recommendedName>
        <fullName evidence="9">TRAP transporter small permease protein</fullName>
    </recommendedName>
</protein>
<feature type="transmembrane region" description="Helical" evidence="9">
    <location>
        <begin position="86"/>
        <end position="109"/>
    </location>
</feature>
<feature type="transmembrane region" description="Helical" evidence="9">
    <location>
        <begin position="129"/>
        <end position="148"/>
    </location>
</feature>
<dbReference type="OrthoDB" id="9180463at2"/>
<comment type="subunit">
    <text evidence="9">The complex comprises the extracytoplasmic solute receptor protein and the two transmembrane proteins.</text>
</comment>
<reference evidence="12" key="1">
    <citation type="submission" date="2016-10" db="EMBL/GenBank/DDBJ databases">
        <authorList>
            <person name="Varghese N."/>
            <person name="Submissions S."/>
        </authorList>
    </citation>
    <scope>NUCLEOTIDE SEQUENCE [LARGE SCALE GENOMIC DNA]</scope>
    <source>
        <strain evidence="12">DSM 11526</strain>
    </source>
</reference>
<evidence type="ECO:0000256" key="5">
    <source>
        <dbReference type="ARBA" id="ARBA00022692"/>
    </source>
</evidence>
<feature type="domain" description="Tripartite ATP-independent periplasmic transporters DctQ component" evidence="10">
    <location>
        <begin position="23"/>
        <end position="144"/>
    </location>
</feature>
<keyword evidence="6 9" id="KW-1133">Transmembrane helix</keyword>
<name>A0A1H4H4E9_9GAMM</name>
<dbReference type="GO" id="GO:0005886">
    <property type="term" value="C:plasma membrane"/>
    <property type="evidence" value="ECO:0007669"/>
    <property type="project" value="UniProtKB-SubCell"/>
</dbReference>
<evidence type="ECO:0000256" key="8">
    <source>
        <dbReference type="ARBA" id="ARBA00038436"/>
    </source>
</evidence>
<gene>
    <name evidence="11" type="ORF">SAMN02745729_12727</name>
</gene>
<dbReference type="GO" id="GO:0015740">
    <property type="term" value="P:C4-dicarboxylate transport"/>
    <property type="evidence" value="ECO:0007669"/>
    <property type="project" value="TreeGrafter"/>
</dbReference>
<keyword evidence="5 9" id="KW-0812">Transmembrane</keyword>
<evidence type="ECO:0000259" key="10">
    <source>
        <dbReference type="Pfam" id="PF04290"/>
    </source>
</evidence>
<dbReference type="InterPro" id="IPR007387">
    <property type="entry name" value="TRAP_DctQ"/>
</dbReference>
<dbReference type="STRING" id="1122198.SAMN02745729_12727"/>
<organism evidence="11 12">
    <name type="scientific">Marinobacterium iners DSM 11526</name>
    <dbReference type="NCBI Taxonomy" id="1122198"/>
    <lineage>
        <taxon>Bacteria</taxon>
        <taxon>Pseudomonadati</taxon>
        <taxon>Pseudomonadota</taxon>
        <taxon>Gammaproteobacteria</taxon>
        <taxon>Oceanospirillales</taxon>
        <taxon>Oceanospirillaceae</taxon>
        <taxon>Marinobacterium</taxon>
    </lineage>
</organism>
<evidence type="ECO:0000256" key="3">
    <source>
        <dbReference type="ARBA" id="ARBA00022475"/>
    </source>
</evidence>
<keyword evidence="12" id="KW-1185">Reference proteome</keyword>
<evidence type="ECO:0000313" key="12">
    <source>
        <dbReference type="Proteomes" id="UP000242469"/>
    </source>
</evidence>
<keyword evidence="4 9" id="KW-0997">Cell inner membrane</keyword>
<keyword evidence="3" id="KW-1003">Cell membrane</keyword>
<evidence type="ECO:0000256" key="9">
    <source>
        <dbReference type="RuleBase" id="RU369079"/>
    </source>
</evidence>
<dbReference type="RefSeq" id="WP_091828105.1">
    <property type="nucleotide sequence ID" value="NZ_FNRJ01000027.1"/>
</dbReference>
<keyword evidence="2 9" id="KW-0813">Transport</keyword>
<evidence type="ECO:0000256" key="2">
    <source>
        <dbReference type="ARBA" id="ARBA00022448"/>
    </source>
</evidence>
<comment type="subcellular location">
    <subcellularLocation>
        <location evidence="1 9">Cell inner membrane</location>
        <topology evidence="1 9">Multi-pass membrane protein</topology>
    </subcellularLocation>
</comment>
<evidence type="ECO:0000256" key="1">
    <source>
        <dbReference type="ARBA" id="ARBA00004429"/>
    </source>
</evidence>
<comment type="function">
    <text evidence="9">Part of the tripartite ATP-independent periplasmic (TRAP) transport system.</text>
</comment>
<dbReference type="Pfam" id="PF04290">
    <property type="entry name" value="DctQ"/>
    <property type="match status" value="1"/>
</dbReference>
<comment type="similarity">
    <text evidence="8 9">Belongs to the TRAP transporter small permease family.</text>
</comment>
<dbReference type="Proteomes" id="UP000242469">
    <property type="component" value="Unassembled WGS sequence"/>
</dbReference>
<keyword evidence="7 9" id="KW-0472">Membrane</keyword>
<dbReference type="GO" id="GO:0022857">
    <property type="term" value="F:transmembrane transporter activity"/>
    <property type="evidence" value="ECO:0007669"/>
    <property type="project" value="UniProtKB-UniRule"/>
</dbReference>